<dbReference type="CDD" id="cd14263">
    <property type="entry name" value="DAGK_IM_like"/>
    <property type="match status" value="1"/>
</dbReference>
<evidence type="ECO:0000256" key="10">
    <source>
        <dbReference type="ARBA" id="ARBA00022989"/>
    </source>
</evidence>
<evidence type="ECO:0000256" key="12">
    <source>
        <dbReference type="ARBA" id="ARBA00023136"/>
    </source>
</evidence>
<dbReference type="Gene3D" id="1.10.287.3610">
    <property type="match status" value="1"/>
</dbReference>
<evidence type="ECO:0000256" key="8">
    <source>
        <dbReference type="ARBA" id="ARBA00022777"/>
    </source>
</evidence>
<comment type="subcellular location">
    <subcellularLocation>
        <location evidence="1">Cell membrane</location>
        <topology evidence="1">Multi-pass membrane protein</topology>
    </subcellularLocation>
</comment>
<evidence type="ECO:0000256" key="14">
    <source>
        <dbReference type="ARBA" id="ARBA00023264"/>
    </source>
</evidence>
<protein>
    <submittedName>
        <fullName evidence="16">Diacylglycerol kinase</fullName>
    </submittedName>
</protein>
<keyword evidence="12 15" id="KW-0472">Membrane</keyword>
<keyword evidence="6 15" id="KW-0812">Transmembrane</keyword>
<dbReference type="PANTHER" id="PTHR34299:SF1">
    <property type="entry name" value="DIACYLGLYCEROL KINASE"/>
    <property type="match status" value="1"/>
</dbReference>
<gene>
    <name evidence="16" type="ORF">IW967_10360</name>
</gene>
<accession>A0ABS0F4T2</accession>
<feature type="transmembrane region" description="Helical" evidence="15">
    <location>
        <begin position="106"/>
        <end position="127"/>
    </location>
</feature>
<name>A0ABS0F4T2_9BACL</name>
<keyword evidence="5" id="KW-0808">Transferase</keyword>
<sequence length="179" mass="19848">MKDAGRGGHARTDARAQPFVRAVAYSLRGVVYAFHTEKNLKRDVWLFTCLAAVEWCLRPSIAQAALTVFVSMCVFAAELFNTAIELAVDVASTWKDHPVAGMAKDVASGAVTFVAFGALAIAAWLLVSDWPWHLWLWSLRNLGSVVLVTIWLMAVWAVRLWPYHPDIEIKRPRKGGAAE</sequence>
<keyword evidence="11" id="KW-0443">Lipid metabolism</keyword>
<evidence type="ECO:0000256" key="6">
    <source>
        <dbReference type="ARBA" id="ARBA00022692"/>
    </source>
</evidence>
<keyword evidence="8 16" id="KW-0418">Kinase</keyword>
<evidence type="ECO:0000256" key="9">
    <source>
        <dbReference type="ARBA" id="ARBA00022840"/>
    </source>
</evidence>
<evidence type="ECO:0000256" key="7">
    <source>
        <dbReference type="ARBA" id="ARBA00022741"/>
    </source>
</evidence>
<evidence type="ECO:0000256" key="11">
    <source>
        <dbReference type="ARBA" id="ARBA00023098"/>
    </source>
</evidence>
<evidence type="ECO:0000256" key="2">
    <source>
        <dbReference type="ARBA" id="ARBA00005967"/>
    </source>
</evidence>
<dbReference type="PANTHER" id="PTHR34299">
    <property type="entry name" value="DIACYLGLYCEROL KINASE"/>
    <property type="match status" value="1"/>
</dbReference>
<evidence type="ECO:0000313" key="17">
    <source>
        <dbReference type="Proteomes" id="UP000642910"/>
    </source>
</evidence>
<dbReference type="RefSeq" id="WP_195867823.1">
    <property type="nucleotide sequence ID" value="NZ_JADPKZ010000042.1"/>
</dbReference>
<keyword evidence="3" id="KW-1003">Cell membrane</keyword>
<feature type="transmembrane region" description="Helical" evidence="15">
    <location>
        <begin position="139"/>
        <end position="161"/>
    </location>
</feature>
<dbReference type="Proteomes" id="UP000642910">
    <property type="component" value="Unassembled WGS sequence"/>
</dbReference>
<keyword evidence="14" id="KW-1208">Phospholipid metabolism</keyword>
<proteinExistence type="inferred from homology"/>
<keyword evidence="13" id="KW-0594">Phospholipid biosynthesis</keyword>
<organism evidence="16 17">
    <name type="scientific">Alicyclobacillus mali</name>
    <name type="common">ex Roth et al. 2021</name>
    <dbReference type="NCBI Taxonomy" id="1123961"/>
    <lineage>
        <taxon>Bacteria</taxon>
        <taxon>Bacillati</taxon>
        <taxon>Bacillota</taxon>
        <taxon>Bacilli</taxon>
        <taxon>Bacillales</taxon>
        <taxon>Alicyclobacillaceae</taxon>
        <taxon>Alicyclobacillus</taxon>
    </lineage>
</organism>
<dbReference type="Pfam" id="PF01219">
    <property type="entry name" value="DAGK_prokar"/>
    <property type="match status" value="1"/>
</dbReference>
<keyword evidence="4" id="KW-0444">Lipid biosynthesis</keyword>
<evidence type="ECO:0000256" key="1">
    <source>
        <dbReference type="ARBA" id="ARBA00004651"/>
    </source>
</evidence>
<evidence type="ECO:0000256" key="3">
    <source>
        <dbReference type="ARBA" id="ARBA00022475"/>
    </source>
</evidence>
<dbReference type="GO" id="GO:0016301">
    <property type="term" value="F:kinase activity"/>
    <property type="evidence" value="ECO:0007669"/>
    <property type="project" value="UniProtKB-KW"/>
</dbReference>
<evidence type="ECO:0000256" key="13">
    <source>
        <dbReference type="ARBA" id="ARBA00023209"/>
    </source>
</evidence>
<evidence type="ECO:0000256" key="15">
    <source>
        <dbReference type="SAM" id="Phobius"/>
    </source>
</evidence>
<evidence type="ECO:0000256" key="4">
    <source>
        <dbReference type="ARBA" id="ARBA00022516"/>
    </source>
</evidence>
<evidence type="ECO:0000256" key="5">
    <source>
        <dbReference type="ARBA" id="ARBA00022679"/>
    </source>
</evidence>
<comment type="similarity">
    <text evidence="2">Belongs to the bacterial diacylglycerol kinase family.</text>
</comment>
<dbReference type="InterPro" id="IPR036945">
    <property type="entry name" value="DAGK_sf"/>
</dbReference>
<keyword evidence="9" id="KW-0067">ATP-binding</keyword>
<keyword evidence="7" id="KW-0547">Nucleotide-binding</keyword>
<dbReference type="EMBL" id="JADPKZ010000042">
    <property type="protein sequence ID" value="MBF8378263.1"/>
    <property type="molecule type" value="Genomic_DNA"/>
</dbReference>
<dbReference type="InterPro" id="IPR000829">
    <property type="entry name" value="DAGK"/>
</dbReference>
<keyword evidence="10 15" id="KW-1133">Transmembrane helix</keyword>
<keyword evidence="17" id="KW-1185">Reference proteome</keyword>
<evidence type="ECO:0000313" key="16">
    <source>
        <dbReference type="EMBL" id="MBF8378263.1"/>
    </source>
</evidence>
<reference evidence="16 17" key="1">
    <citation type="submission" date="2020-11" db="EMBL/GenBank/DDBJ databases">
        <title>Genomic insight of Alicyclobacillus mali FL 18 reveals a new arsenic-resistant strain, with potential in environmental biotechnology.</title>
        <authorList>
            <person name="Fiorentino G."/>
            <person name="Gallo G."/>
            <person name="Aulitto M."/>
        </authorList>
    </citation>
    <scope>NUCLEOTIDE SEQUENCE [LARGE SCALE GENOMIC DNA]</scope>
    <source>
        <strain evidence="16 17">FL 18</strain>
    </source>
</reference>
<comment type="caution">
    <text evidence="16">The sequence shown here is derived from an EMBL/GenBank/DDBJ whole genome shotgun (WGS) entry which is preliminary data.</text>
</comment>